<proteinExistence type="inferred from homology"/>
<dbReference type="InterPro" id="IPR039741">
    <property type="entry name" value="UDP-sugar_pyrophosphorylase"/>
</dbReference>
<evidence type="ECO:0000256" key="1">
    <source>
        <dbReference type="ARBA" id="ARBA00001936"/>
    </source>
</evidence>
<dbReference type="EC" id="2.7.7.64" evidence="6"/>
<comment type="catalytic activity">
    <reaction evidence="7">
        <text>a monosaccharide 1-phosphate + UTP + H(+) = a UDP-monosaccharide + diphosphate</text>
        <dbReference type="Rhea" id="RHEA:13205"/>
        <dbReference type="ChEBI" id="CHEBI:15378"/>
        <dbReference type="ChEBI" id="CHEBI:33019"/>
        <dbReference type="ChEBI" id="CHEBI:46398"/>
        <dbReference type="ChEBI" id="CHEBI:140358"/>
        <dbReference type="ChEBI" id="CHEBI:140359"/>
        <dbReference type="EC" id="2.7.7.64"/>
    </reaction>
</comment>
<dbReference type="SUPFAM" id="SSF53448">
    <property type="entry name" value="Nucleotide-diphospho-sugar transferases"/>
    <property type="match status" value="1"/>
</dbReference>
<comment type="similarity">
    <text evidence="5">Belongs to the USP family.</text>
</comment>
<accession>A0A8K1CN73</accession>
<gene>
    <name evidence="8" type="ORF">Poli38472_008353</name>
</gene>
<evidence type="ECO:0000256" key="7">
    <source>
        <dbReference type="ARBA" id="ARBA00048259"/>
    </source>
</evidence>
<dbReference type="FunFam" id="2.160.10.30:FF:000001">
    <property type="entry name" value="UDP-sugar pyrophosphorylase"/>
    <property type="match status" value="1"/>
</dbReference>
<dbReference type="EMBL" id="SPLM01000037">
    <property type="protein sequence ID" value="TMW65711.1"/>
    <property type="molecule type" value="Genomic_DNA"/>
</dbReference>
<sequence>MGEAVTERRQQLQETLRAWEQDAVLHRLQENEALWTQLLRFESWYPGGIDGYLSTATELLTQLQQAVQPAELKSKEETAKESSPDPFASWVPSIPHDPHGLLTLETPLYHELEAIGLEHAAHSAFVVVAGGLGERLGYHDIKLSLPVETLTRTSYLEADIQHILALESEVSRRKGVPRDKVRIPLAIMTSDATHVATEKFLEHHGWFGMRPGQVTLIKQDTVPCIDAVEVEHDGVKKSALRLVVNDATGELVMKPHGHGDVHTLLRGSGIAERWLKQDNIRYVHFIQDTNLPILNSTLPLLGAAVQNKWTWTFTAVPRKAKDASGAIVKFSDPLDPNHSSLFNVEYNELDDFLRTKAGGAFPDGDANDPATGYSPFPGNINHFVAELSTYLAVLDHSHGKTPEIFNPKFADAQRRTFKSPARLECMMQDFPKLITTFNQATATASSSSVGLVTFPATFVYSPCKNDIVSAAAKADQDIPPQCASSAEHDLYALNKTKLAHVGVHFDSESTSGVTGAQTKWRGVPVSCATGPLIAFTPSFGVSVDSLKHRFPQPASVAISNRSALIIQAENVTIYALKLDGALRIVACAGATVEIKGLSVTNQGVAYEELPTEGEISPVDAMRGYVLTKREVKELCFDQPGYYVVNENGDVA</sequence>
<dbReference type="PANTHER" id="PTHR11952:SF9">
    <property type="entry name" value="UDP-SUGAR PYROPHOSPHORYLASE"/>
    <property type="match status" value="1"/>
</dbReference>
<evidence type="ECO:0000313" key="8">
    <source>
        <dbReference type="EMBL" id="TMW65711.1"/>
    </source>
</evidence>
<comment type="caution">
    <text evidence="8">The sequence shown here is derived from an EMBL/GenBank/DDBJ whole genome shotgun (WGS) entry which is preliminary data.</text>
</comment>
<organism evidence="8 9">
    <name type="scientific">Pythium oligandrum</name>
    <name type="common">Mycoparasitic fungus</name>
    <dbReference type="NCBI Taxonomy" id="41045"/>
    <lineage>
        <taxon>Eukaryota</taxon>
        <taxon>Sar</taxon>
        <taxon>Stramenopiles</taxon>
        <taxon>Oomycota</taxon>
        <taxon>Peronosporomycetes</taxon>
        <taxon>Pythiales</taxon>
        <taxon>Pythiaceae</taxon>
        <taxon>Pythium</taxon>
    </lineage>
</organism>
<protein>
    <recommendedName>
        <fullName evidence="6">UTP-monosaccharide-1-phosphate uridylyltransferase</fullName>
        <ecNumber evidence="6">2.7.7.64</ecNumber>
    </recommendedName>
</protein>
<evidence type="ECO:0000256" key="2">
    <source>
        <dbReference type="ARBA" id="ARBA00001946"/>
    </source>
</evidence>
<dbReference type="GO" id="GO:0006048">
    <property type="term" value="P:UDP-N-acetylglucosamine biosynthetic process"/>
    <property type="evidence" value="ECO:0007669"/>
    <property type="project" value="TreeGrafter"/>
</dbReference>
<dbReference type="Pfam" id="PF01704">
    <property type="entry name" value="UDPGP"/>
    <property type="match status" value="1"/>
</dbReference>
<dbReference type="InterPro" id="IPR029044">
    <property type="entry name" value="Nucleotide-diphossugar_trans"/>
</dbReference>
<keyword evidence="4" id="KW-0548">Nucleotidyltransferase</keyword>
<evidence type="ECO:0000256" key="5">
    <source>
        <dbReference type="ARBA" id="ARBA00038047"/>
    </source>
</evidence>
<dbReference type="Gene3D" id="3.90.550.10">
    <property type="entry name" value="Spore Coat Polysaccharide Biosynthesis Protein SpsA, Chain A"/>
    <property type="match status" value="1"/>
</dbReference>
<evidence type="ECO:0000256" key="3">
    <source>
        <dbReference type="ARBA" id="ARBA00022679"/>
    </source>
</evidence>
<name>A0A8K1CN73_PYTOL</name>
<dbReference type="OrthoDB" id="532420at2759"/>
<comment type="cofactor">
    <cofactor evidence="1">
        <name>Mn(2+)</name>
        <dbReference type="ChEBI" id="CHEBI:29035"/>
    </cofactor>
</comment>
<dbReference type="GO" id="GO:0051748">
    <property type="term" value="F:UTP-monosaccharide-1-phosphate uridylyltransferase activity"/>
    <property type="evidence" value="ECO:0007669"/>
    <property type="project" value="UniProtKB-EC"/>
</dbReference>
<dbReference type="Proteomes" id="UP000794436">
    <property type="component" value="Unassembled WGS sequence"/>
</dbReference>
<dbReference type="PANTHER" id="PTHR11952">
    <property type="entry name" value="UDP- GLUCOSE PYROPHOSPHORYLASE"/>
    <property type="match status" value="1"/>
</dbReference>
<keyword evidence="9" id="KW-1185">Reference proteome</keyword>
<evidence type="ECO:0000313" key="9">
    <source>
        <dbReference type="Proteomes" id="UP000794436"/>
    </source>
</evidence>
<comment type="cofactor">
    <cofactor evidence="2">
        <name>Mg(2+)</name>
        <dbReference type="ChEBI" id="CHEBI:18420"/>
    </cofactor>
</comment>
<dbReference type="GO" id="GO:0003977">
    <property type="term" value="F:UDP-N-acetylglucosamine diphosphorylase activity"/>
    <property type="evidence" value="ECO:0007669"/>
    <property type="project" value="TreeGrafter"/>
</dbReference>
<dbReference type="AlphaFoldDB" id="A0A8K1CN73"/>
<evidence type="ECO:0000256" key="6">
    <source>
        <dbReference type="ARBA" id="ARBA00039080"/>
    </source>
</evidence>
<keyword evidence="3" id="KW-0808">Transferase</keyword>
<reference evidence="8" key="1">
    <citation type="submission" date="2019-03" db="EMBL/GenBank/DDBJ databases">
        <title>Long read genome sequence of the mycoparasitic Pythium oligandrum ATCC 38472 isolated from sugarbeet rhizosphere.</title>
        <authorList>
            <person name="Gaulin E."/>
        </authorList>
    </citation>
    <scope>NUCLEOTIDE SEQUENCE</scope>
    <source>
        <strain evidence="8">ATCC 38472_TT</strain>
    </source>
</reference>
<dbReference type="InterPro" id="IPR002618">
    <property type="entry name" value="UDPGP_fam"/>
</dbReference>
<evidence type="ECO:0000256" key="4">
    <source>
        <dbReference type="ARBA" id="ARBA00022695"/>
    </source>
</evidence>
<dbReference type="Gene3D" id="2.160.10.30">
    <property type="match status" value="1"/>
</dbReference>